<dbReference type="EMBL" id="FNUV01000004">
    <property type="protein sequence ID" value="SEF84343.1"/>
    <property type="molecule type" value="Genomic_DNA"/>
</dbReference>
<evidence type="ECO:0000313" key="1">
    <source>
        <dbReference type="EMBL" id="SEF84343.1"/>
    </source>
</evidence>
<sequence length="68" mass="7760">MAENVIYKLSKRFALRIIKLYTFLCDEKKEFVISKQLYRSATSIGANIAESTCAQSDADFVHKLKLSL</sequence>
<dbReference type="PANTHER" id="PTHR38471:SF2">
    <property type="entry name" value="FOUR HELIX BUNDLE PROTEIN"/>
    <property type="match status" value="1"/>
</dbReference>
<accession>A0A1H5VAV8</accession>
<organism evidence="1 2">
    <name type="scientific">Xylanibacter ruminicola</name>
    <name type="common">Prevotella ruminicola</name>
    <dbReference type="NCBI Taxonomy" id="839"/>
    <lineage>
        <taxon>Bacteria</taxon>
        <taxon>Pseudomonadati</taxon>
        <taxon>Bacteroidota</taxon>
        <taxon>Bacteroidia</taxon>
        <taxon>Bacteroidales</taxon>
        <taxon>Prevotellaceae</taxon>
        <taxon>Xylanibacter</taxon>
    </lineage>
</organism>
<protein>
    <submittedName>
        <fullName evidence="1">Four helix bundle protein</fullName>
    </submittedName>
</protein>
<dbReference type="Proteomes" id="UP000236735">
    <property type="component" value="Unassembled WGS sequence"/>
</dbReference>
<evidence type="ECO:0000313" key="2">
    <source>
        <dbReference type="Proteomes" id="UP000236735"/>
    </source>
</evidence>
<dbReference type="InterPro" id="IPR036583">
    <property type="entry name" value="23S_rRNA_IVS_sf"/>
</dbReference>
<gene>
    <name evidence="1" type="ORF">SAMN05216354_1847</name>
</gene>
<dbReference type="RefSeq" id="WP_103915766.1">
    <property type="nucleotide sequence ID" value="NZ_FNUV01000004.1"/>
</dbReference>
<dbReference type="Gene3D" id="1.20.1440.60">
    <property type="entry name" value="23S rRNA-intervening sequence"/>
    <property type="match status" value="1"/>
</dbReference>
<dbReference type="SUPFAM" id="SSF158446">
    <property type="entry name" value="IVS-encoded protein-like"/>
    <property type="match status" value="1"/>
</dbReference>
<dbReference type="NCBIfam" id="TIGR02436">
    <property type="entry name" value="four helix bundle protein"/>
    <property type="match status" value="1"/>
</dbReference>
<name>A0A1H5VAV8_XYLRU</name>
<dbReference type="AlphaFoldDB" id="A0A1H5VAV8"/>
<reference evidence="1 2" key="1">
    <citation type="submission" date="2016-10" db="EMBL/GenBank/DDBJ databases">
        <authorList>
            <person name="de Groot N.N."/>
        </authorList>
    </citation>
    <scope>NUCLEOTIDE SEQUENCE [LARGE SCALE GENOMIC DNA]</scope>
    <source>
        <strain evidence="1 2">AR32</strain>
    </source>
</reference>
<dbReference type="Pfam" id="PF05635">
    <property type="entry name" value="23S_rRNA_IVP"/>
    <property type="match status" value="1"/>
</dbReference>
<dbReference type="InterPro" id="IPR012657">
    <property type="entry name" value="23S_rRNA-intervening_sequence"/>
</dbReference>
<dbReference type="PANTHER" id="PTHR38471">
    <property type="entry name" value="FOUR HELIX BUNDLE PROTEIN"/>
    <property type="match status" value="1"/>
</dbReference>
<proteinExistence type="predicted"/>